<dbReference type="EMBL" id="LLZH01000121">
    <property type="protein sequence ID" value="KUL34534.1"/>
    <property type="molecule type" value="Genomic_DNA"/>
</dbReference>
<dbReference type="GO" id="GO:0005886">
    <property type="term" value="C:plasma membrane"/>
    <property type="evidence" value="ECO:0007669"/>
    <property type="project" value="UniProtKB-SubCell"/>
</dbReference>
<feature type="transmembrane region" description="Helical" evidence="6">
    <location>
        <begin position="32"/>
        <end position="53"/>
    </location>
</feature>
<evidence type="ECO:0000256" key="5">
    <source>
        <dbReference type="ARBA" id="ARBA00023136"/>
    </source>
</evidence>
<evidence type="ECO:0000256" key="1">
    <source>
        <dbReference type="ARBA" id="ARBA00004651"/>
    </source>
</evidence>
<evidence type="ECO:0000256" key="6">
    <source>
        <dbReference type="SAM" id="Phobius"/>
    </source>
</evidence>
<sequence length="82" mass="8978">MTVRVLRIAALVELLSLVILLSNLATVHLKPITSLCGPIHGCAYLIVVILAFPHRPARFWAWIPGVGGWLAVTRIQRVTAGR</sequence>
<comment type="subcellular location">
    <subcellularLocation>
        <location evidence="1">Cell membrane</location>
        <topology evidence="1">Multi-pass membrane protein</topology>
    </subcellularLocation>
</comment>
<gene>
    <name evidence="8" type="ORF">ADL15_15785</name>
</gene>
<name>A0A0X3UPU3_9ACTN</name>
<dbReference type="OrthoDB" id="3830534at2"/>
<evidence type="ECO:0000256" key="4">
    <source>
        <dbReference type="ARBA" id="ARBA00022989"/>
    </source>
</evidence>
<accession>A0A0X3UPU3</accession>
<organism evidence="8 9">
    <name type="scientific">Actinoplanes awajinensis subsp. mycoplanecinus</name>
    <dbReference type="NCBI Taxonomy" id="135947"/>
    <lineage>
        <taxon>Bacteria</taxon>
        <taxon>Bacillati</taxon>
        <taxon>Actinomycetota</taxon>
        <taxon>Actinomycetes</taxon>
        <taxon>Micromonosporales</taxon>
        <taxon>Micromonosporaceae</taxon>
        <taxon>Actinoplanes</taxon>
    </lineage>
</organism>
<keyword evidence="9" id="KW-1185">Reference proteome</keyword>
<keyword evidence="4 6" id="KW-1133">Transmembrane helix</keyword>
<evidence type="ECO:0000313" key="9">
    <source>
        <dbReference type="Proteomes" id="UP000053244"/>
    </source>
</evidence>
<keyword evidence="2" id="KW-1003">Cell membrane</keyword>
<feature type="transmembrane region" description="Helical" evidence="6">
    <location>
        <begin position="6"/>
        <end position="25"/>
    </location>
</feature>
<protein>
    <recommendedName>
        <fullName evidence="7">DUF3817 domain-containing protein</fullName>
    </recommendedName>
</protein>
<evidence type="ECO:0000256" key="2">
    <source>
        <dbReference type="ARBA" id="ARBA00022475"/>
    </source>
</evidence>
<comment type="caution">
    <text evidence="8">The sequence shown here is derived from an EMBL/GenBank/DDBJ whole genome shotgun (WGS) entry which is preliminary data.</text>
</comment>
<proteinExistence type="predicted"/>
<evidence type="ECO:0000313" key="8">
    <source>
        <dbReference type="EMBL" id="KUL34534.1"/>
    </source>
</evidence>
<dbReference type="AlphaFoldDB" id="A0A0X3UPU3"/>
<evidence type="ECO:0000259" key="7">
    <source>
        <dbReference type="Pfam" id="PF12823"/>
    </source>
</evidence>
<dbReference type="InterPro" id="IPR023845">
    <property type="entry name" value="DUF3817_TM"/>
</dbReference>
<dbReference type="Proteomes" id="UP000053244">
    <property type="component" value="Unassembled WGS sequence"/>
</dbReference>
<keyword evidence="5 6" id="KW-0472">Membrane</keyword>
<dbReference type="Pfam" id="PF12823">
    <property type="entry name" value="DUF3817"/>
    <property type="match status" value="1"/>
</dbReference>
<feature type="domain" description="DUF3817" evidence="7">
    <location>
        <begin position="4"/>
        <end position="68"/>
    </location>
</feature>
<keyword evidence="3 6" id="KW-0812">Transmembrane</keyword>
<reference evidence="8 9" key="1">
    <citation type="submission" date="2015-10" db="EMBL/GenBank/DDBJ databases">
        <authorList>
            <person name="Gilbert D.G."/>
        </authorList>
    </citation>
    <scope>NUCLEOTIDE SEQUENCE [LARGE SCALE GENOMIC DNA]</scope>
    <source>
        <strain evidence="8 9">NRRL B-16712</strain>
    </source>
</reference>
<evidence type="ECO:0000256" key="3">
    <source>
        <dbReference type="ARBA" id="ARBA00022692"/>
    </source>
</evidence>